<evidence type="ECO:0000256" key="5">
    <source>
        <dbReference type="ARBA" id="ARBA00030918"/>
    </source>
</evidence>
<dbReference type="PROSITE" id="PS51257">
    <property type="entry name" value="PROKAR_LIPOPROTEIN"/>
    <property type="match status" value="1"/>
</dbReference>
<reference evidence="9" key="1">
    <citation type="submission" date="2014-06" db="EMBL/GenBank/DDBJ databases">
        <authorList>
            <person name="Winans N.J."/>
            <person name="Newell P.D."/>
            <person name="Douglas A.E."/>
        </authorList>
    </citation>
    <scope>NUCLEOTIDE SEQUENCE [LARGE SCALE GENOMIC DNA]</scope>
    <source>
        <strain evidence="9">DmL_052</strain>
    </source>
</reference>
<keyword evidence="3" id="KW-0456">Lyase</keyword>
<dbReference type="EC" id="4.2.2.n1" evidence="2"/>
<feature type="domain" description="Lytic transglycosylase MltA" evidence="7">
    <location>
        <begin position="130"/>
        <end position="281"/>
    </location>
</feature>
<dbReference type="InterPro" id="IPR026044">
    <property type="entry name" value="MltA"/>
</dbReference>
<dbReference type="Gene3D" id="2.40.240.50">
    <property type="entry name" value="Barwin-like endoglucanases"/>
    <property type="match status" value="1"/>
</dbReference>
<dbReference type="EMBL" id="JOPB01000002">
    <property type="protein sequence ID" value="OUI79135.1"/>
    <property type="molecule type" value="Genomic_DNA"/>
</dbReference>
<dbReference type="CDD" id="cd14485">
    <property type="entry name" value="mltA_like_LT_A"/>
    <property type="match status" value="1"/>
</dbReference>
<dbReference type="Gene3D" id="2.40.40.10">
    <property type="entry name" value="RlpA-like domain"/>
    <property type="match status" value="1"/>
</dbReference>
<dbReference type="PIRSF" id="PIRSF019422">
    <property type="entry name" value="MltA"/>
    <property type="match status" value="1"/>
</dbReference>
<dbReference type="GO" id="GO:0004553">
    <property type="term" value="F:hydrolase activity, hydrolyzing O-glycosyl compounds"/>
    <property type="evidence" value="ECO:0007669"/>
    <property type="project" value="InterPro"/>
</dbReference>
<dbReference type="PANTHER" id="PTHR30124">
    <property type="entry name" value="MEMBRANE-BOUND LYTIC MUREIN TRANSGLYCOSYLASE A"/>
    <property type="match status" value="1"/>
</dbReference>
<dbReference type="Proteomes" id="UP000194946">
    <property type="component" value="Unassembled WGS sequence"/>
</dbReference>
<evidence type="ECO:0000256" key="4">
    <source>
        <dbReference type="ARBA" id="ARBA00023316"/>
    </source>
</evidence>
<organism evidence="8 9">
    <name type="scientific">Commensalibacter intestini</name>
    <dbReference type="NCBI Taxonomy" id="479936"/>
    <lineage>
        <taxon>Bacteria</taxon>
        <taxon>Pseudomonadati</taxon>
        <taxon>Pseudomonadota</taxon>
        <taxon>Alphaproteobacteria</taxon>
        <taxon>Acetobacterales</taxon>
        <taxon>Acetobacteraceae</taxon>
    </lineage>
</organism>
<dbReference type="CDD" id="cd14668">
    <property type="entry name" value="mlta_B"/>
    <property type="match status" value="1"/>
</dbReference>
<dbReference type="RefSeq" id="WP_086631882.1">
    <property type="nucleotide sequence ID" value="NZ_JOPB01000002.1"/>
</dbReference>
<feature type="signal peptide" evidence="6">
    <location>
        <begin position="1"/>
        <end position="18"/>
    </location>
</feature>
<dbReference type="AlphaFoldDB" id="A0A251ZWT5"/>
<dbReference type="InterPro" id="IPR010611">
    <property type="entry name" value="3D_dom"/>
</dbReference>
<dbReference type="SMART" id="SM00925">
    <property type="entry name" value="MltA"/>
    <property type="match status" value="1"/>
</dbReference>
<dbReference type="GO" id="GO:0009254">
    <property type="term" value="P:peptidoglycan turnover"/>
    <property type="evidence" value="ECO:0007669"/>
    <property type="project" value="InterPro"/>
</dbReference>
<keyword evidence="6" id="KW-0732">Signal</keyword>
<dbReference type="InterPro" id="IPR005300">
    <property type="entry name" value="MltA_B"/>
</dbReference>
<evidence type="ECO:0000256" key="3">
    <source>
        <dbReference type="ARBA" id="ARBA00023239"/>
    </source>
</evidence>
<accession>A0A251ZWT5</accession>
<evidence type="ECO:0000313" key="9">
    <source>
        <dbReference type="Proteomes" id="UP000194946"/>
    </source>
</evidence>
<feature type="chain" id="PRO_5012468204" description="peptidoglycan lytic exotransglycosylase" evidence="6">
    <location>
        <begin position="19"/>
        <end position="403"/>
    </location>
</feature>
<evidence type="ECO:0000256" key="2">
    <source>
        <dbReference type="ARBA" id="ARBA00012587"/>
    </source>
</evidence>
<gene>
    <name evidence="8" type="ORF">HK18_04345</name>
</gene>
<sequence>MMKSFVRFCALLLTGGLAACVQSQENLSEFYPVSYQKLSGWNQENYSQLLTLFRQNCQYLEKLPPKKHLGGVSGLYGGQAQDWSAACNAANTVNIADSSQAKQFFETWLQPYQYTADGQDGKVTGYYEPEIEGSTVRSDEFQVPVYGKPADLIARKGTDGQIEYGFMQGGLFIPYYTRQQIDQGALSGKGLEIAWVKDPVDLFFMQVQGAGRIILPDGQVLRLGYAGKNGQPYTALGRLLIDQGAMDSQAVNMYSVRAWLHSHPEQATALMEQNRNYVFFRRLPDQNGNSGAIGALGSPLTAGRSVAVDRKWIPLGVPLWLETTMPAASNNQVRQPWKHMVFAQDIGGGITGMNRLDLFTGWGSQAAWYAGFMNEQGKVYLLLPRRVEQASSSVATTEPPAVQ</sequence>
<evidence type="ECO:0000256" key="1">
    <source>
        <dbReference type="ARBA" id="ARBA00001420"/>
    </source>
</evidence>
<keyword evidence="9" id="KW-1185">Reference proteome</keyword>
<name>A0A251ZWT5_9PROT</name>
<dbReference type="GO" id="GO:0008933">
    <property type="term" value="F:peptidoglycan lytic transglycosylase activity"/>
    <property type="evidence" value="ECO:0007669"/>
    <property type="project" value="TreeGrafter"/>
</dbReference>
<dbReference type="GO" id="GO:0071555">
    <property type="term" value="P:cell wall organization"/>
    <property type="evidence" value="ECO:0007669"/>
    <property type="project" value="UniProtKB-KW"/>
</dbReference>
<dbReference type="GO" id="GO:0009253">
    <property type="term" value="P:peptidoglycan catabolic process"/>
    <property type="evidence" value="ECO:0007669"/>
    <property type="project" value="TreeGrafter"/>
</dbReference>
<keyword evidence="4" id="KW-0961">Cell wall biogenesis/degradation</keyword>
<dbReference type="Pfam" id="PF03562">
    <property type="entry name" value="MltA"/>
    <property type="match status" value="1"/>
</dbReference>
<comment type="caution">
    <text evidence="8">The sequence shown here is derived from an EMBL/GenBank/DDBJ whole genome shotgun (WGS) entry which is preliminary data.</text>
</comment>
<dbReference type="SUPFAM" id="SSF50685">
    <property type="entry name" value="Barwin-like endoglucanases"/>
    <property type="match status" value="1"/>
</dbReference>
<dbReference type="Pfam" id="PF06725">
    <property type="entry name" value="3D"/>
    <property type="match status" value="1"/>
</dbReference>
<evidence type="ECO:0000256" key="6">
    <source>
        <dbReference type="SAM" id="SignalP"/>
    </source>
</evidence>
<evidence type="ECO:0000313" key="8">
    <source>
        <dbReference type="EMBL" id="OUI79135.1"/>
    </source>
</evidence>
<dbReference type="GO" id="GO:0019867">
    <property type="term" value="C:outer membrane"/>
    <property type="evidence" value="ECO:0007669"/>
    <property type="project" value="InterPro"/>
</dbReference>
<evidence type="ECO:0000259" key="7">
    <source>
        <dbReference type="SMART" id="SM00925"/>
    </source>
</evidence>
<comment type="catalytic activity">
    <reaction evidence="1">
        <text>Exolytic cleavage of the (1-&gt;4)-beta-glycosidic linkage between N-acetylmuramic acid (MurNAc) and N-acetylglucosamine (GlcNAc) residues in peptidoglycan, from either the reducing or the non-reducing ends of the peptidoglycan chains, with concomitant formation of a 1,6-anhydrobond in the MurNAc residue.</text>
        <dbReference type="EC" id="4.2.2.n1"/>
    </reaction>
</comment>
<dbReference type="PANTHER" id="PTHR30124:SF0">
    <property type="entry name" value="MEMBRANE-BOUND LYTIC MUREIN TRANSGLYCOSYLASE A"/>
    <property type="match status" value="1"/>
</dbReference>
<dbReference type="InterPro" id="IPR036908">
    <property type="entry name" value="RlpA-like_sf"/>
</dbReference>
<proteinExistence type="predicted"/>
<protein>
    <recommendedName>
        <fullName evidence="2">peptidoglycan lytic exotransglycosylase</fullName>
        <ecNumber evidence="2">4.2.2.n1</ecNumber>
    </recommendedName>
    <alternativeName>
        <fullName evidence="5">Murein hydrolase A</fullName>
    </alternativeName>
</protein>